<feature type="domain" description="S1 motif" evidence="5">
    <location>
        <begin position="551"/>
        <end position="618"/>
    </location>
</feature>
<evidence type="ECO:0000256" key="2">
    <source>
        <dbReference type="ARBA" id="ARBA00022980"/>
    </source>
</evidence>
<feature type="region of interest" description="Disordered" evidence="4">
    <location>
        <begin position="1"/>
        <end position="155"/>
    </location>
</feature>
<organism evidence="6 7">
    <name type="scientific">Myxococcus virescens</name>
    <dbReference type="NCBI Taxonomy" id="83456"/>
    <lineage>
        <taxon>Bacteria</taxon>
        <taxon>Pseudomonadati</taxon>
        <taxon>Myxococcota</taxon>
        <taxon>Myxococcia</taxon>
        <taxon>Myxococcales</taxon>
        <taxon>Cystobacterineae</taxon>
        <taxon>Myxococcaceae</taxon>
        <taxon>Myxococcus</taxon>
    </lineage>
</organism>
<feature type="domain" description="S1 motif" evidence="5">
    <location>
        <begin position="354"/>
        <end position="432"/>
    </location>
</feature>
<dbReference type="InterPro" id="IPR012340">
    <property type="entry name" value="NA-bd_OB-fold"/>
</dbReference>
<feature type="compositionally biased region" description="Pro residues" evidence="4">
    <location>
        <begin position="135"/>
        <end position="148"/>
    </location>
</feature>
<keyword evidence="3" id="KW-0687">Ribonucleoprotein</keyword>
<dbReference type="GO" id="GO:0003729">
    <property type="term" value="F:mRNA binding"/>
    <property type="evidence" value="ECO:0007669"/>
    <property type="project" value="TreeGrafter"/>
</dbReference>
<feature type="compositionally biased region" description="Basic and acidic residues" evidence="4">
    <location>
        <begin position="515"/>
        <end position="531"/>
    </location>
</feature>
<gene>
    <name evidence="6" type="ORF">MVI01_04960</name>
</gene>
<dbReference type="GO" id="GO:0005737">
    <property type="term" value="C:cytoplasm"/>
    <property type="evidence" value="ECO:0007669"/>
    <property type="project" value="UniProtKB-ARBA"/>
</dbReference>
<dbReference type="InterPro" id="IPR050437">
    <property type="entry name" value="Ribos_protein_bS1-like"/>
</dbReference>
<dbReference type="FunFam" id="2.40.50.140:FF:000051">
    <property type="entry name" value="RNA-binding transcriptional accessory protein"/>
    <property type="match status" value="1"/>
</dbReference>
<dbReference type="InterPro" id="IPR003029">
    <property type="entry name" value="S1_domain"/>
</dbReference>
<evidence type="ECO:0000256" key="3">
    <source>
        <dbReference type="ARBA" id="ARBA00023274"/>
    </source>
</evidence>
<dbReference type="PRINTS" id="PR00681">
    <property type="entry name" value="RIBOSOMALS1"/>
</dbReference>
<evidence type="ECO:0000256" key="4">
    <source>
        <dbReference type="SAM" id="MobiDB-lite"/>
    </source>
</evidence>
<dbReference type="GO" id="GO:0006412">
    <property type="term" value="P:translation"/>
    <property type="evidence" value="ECO:0007669"/>
    <property type="project" value="TreeGrafter"/>
</dbReference>
<feature type="compositionally biased region" description="Basic and acidic residues" evidence="4">
    <location>
        <begin position="71"/>
        <end position="91"/>
    </location>
</feature>
<dbReference type="CDD" id="cd05688">
    <property type="entry name" value="S1_RPS1_repeat_ec3"/>
    <property type="match status" value="1"/>
</dbReference>
<dbReference type="Proteomes" id="UP000321224">
    <property type="component" value="Unassembled WGS sequence"/>
</dbReference>
<evidence type="ECO:0000256" key="1">
    <source>
        <dbReference type="ARBA" id="ARBA00006767"/>
    </source>
</evidence>
<dbReference type="SMART" id="SM00316">
    <property type="entry name" value="S1"/>
    <property type="match status" value="5"/>
</dbReference>
<reference evidence="6 7" key="1">
    <citation type="submission" date="2019-07" db="EMBL/GenBank/DDBJ databases">
        <title>Whole genome shotgun sequence of Myxococcus virescens NBRC 100334.</title>
        <authorList>
            <person name="Hosoyama A."/>
            <person name="Uohara A."/>
            <person name="Ohji S."/>
            <person name="Ichikawa N."/>
        </authorList>
    </citation>
    <scope>NUCLEOTIDE SEQUENCE [LARGE SCALE GENOMIC DNA]</scope>
    <source>
        <strain evidence="6 7">NBRC 100334</strain>
    </source>
</reference>
<accession>A0A511H5A7</accession>
<dbReference type="AlphaFoldDB" id="A0A511H5A7"/>
<feature type="region of interest" description="Disordered" evidence="4">
    <location>
        <begin position="515"/>
        <end position="550"/>
    </location>
</feature>
<proteinExistence type="inferred from homology"/>
<keyword evidence="2" id="KW-0689">Ribosomal protein</keyword>
<dbReference type="PANTHER" id="PTHR10724">
    <property type="entry name" value="30S RIBOSOMAL PROTEIN S1"/>
    <property type="match status" value="1"/>
</dbReference>
<name>A0A511H5A7_9BACT</name>
<evidence type="ECO:0000259" key="5">
    <source>
        <dbReference type="PROSITE" id="PS50126"/>
    </source>
</evidence>
<dbReference type="CDD" id="cd04465">
    <property type="entry name" value="S1_RPS1_repeat_ec2_hs2"/>
    <property type="match status" value="1"/>
</dbReference>
<feature type="compositionally biased region" description="Basic and acidic residues" evidence="4">
    <location>
        <begin position="37"/>
        <end position="51"/>
    </location>
</feature>
<dbReference type="SUPFAM" id="SSF50249">
    <property type="entry name" value="Nucleic acid-binding proteins"/>
    <property type="match status" value="5"/>
</dbReference>
<feature type="domain" description="S1 motif" evidence="5">
    <location>
        <begin position="449"/>
        <end position="518"/>
    </location>
</feature>
<feature type="domain" description="S1 motif" evidence="5">
    <location>
        <begin position="185"/>
        <end position="251"/>
    </location>
</feature>
<evidence type="ECO:0000313" key="6">
    <source>
        <dbReference type="EMBL" id="GEL68712.1"/>
    </source>
</evidence>
<protein>
    <recommendedName>
        <fullName evidence="5">S1 motif domain-containing protein</fullName>
    </recommendedName>
</protein>
<feature type="compositionally biased region" description="Low complexity" evidence="4">
    <location>
        <begin position="532"/>
        <end position="548"/>
    </location>
</feature>
<comment type="caution">
    <text evidence="6">The sequence shown here is derived from an EMBL/GenBank/DDBJ whole genome shotgun (WGS) entry which is preliminary data.</text>
</comment>
<sequence>MSDEKNGSNSGGMGPKKPKATFGDVMLGIPSGGARSEGGRGEQRGGGRGGERSGGGRGERDAQPRPAGGAPRDERGPRGGSERRGGGDRRPSGPMVVVKRASGAIETRGPVGDAPAEATATAEETTAAAESSAAPPAPTPRPVTPTPAPTSALYEEVPESQSFAEMFEAQAKEGGTPSRKGLRVGEKVRGTIFQLGADTAFVSVEGAAKSEAMIELRELKDDEGILRFGVGDTIDAHVVEVGAKGILLSRALAKGSANLALLAEARASGMPVEGLVLSVNKGGVEVAIGDIRAFCPISQLDLRYVEKPDQFIGEKLQFRVSEVRERNVVLSRRSLLEDEQRQLAAETRKNLAQGKIVKGKVTGVRDFGVFVDLGGVEGMIPVSELSYTRVGHPSDVVKVGDDVEVEILRMEAGQPNSPDKSKQKERITLSMRSRQEDPFQKALSEIKEGDRLQGKVVRLQQFGAFVELRPGVDGLVHISALSDRRIAHPRDVVKEGETIWVSVEKIDTQEKRIGLRRISEEEAQRPPEERTAPAAEAAAPAQPAAPRPKVGQVVVGKVDRIEPYGVFLAFPGGKGLLPASETGTERGTDLRKHYSLGQEVKVAILDIDASGKIRLSVTAAIRAEERAEVEAWQKTQQPQGAGKKGFGTFADLLSKARK</sequence>
<feature type="compositionally biased region" description="Low complexity" evidence="4">
    <location>
        <begin position="114"/>
        <end position="134"/>
    </location>
</feature>
<feature type="domain" description="S1 motif" evidence="5">
    <location>
        <begin position="269"/>
        <end position="333"/>
    </location>
</feature>
<evidence type="ECO:0000313" key="7">
    <source>
        <dbReference type="Proteomes" id="UP000321224"/>
    </source>
</evidence>
<comment type="similarity">
    <text evidence="1">Belongs to the bacterial ribosomal protein bS1 family.</text>
</comment>
<dbReference type="GO" id="GO:0003735">
    <property type="term" value="F:structural constituent of ribosome"/>
    <property type="evidence" value="ECO:0007669"/>
    <property type="project" value="TreeGrafter"/>
</dbReference>
<dbReference type="InterPro" id="IPR035104">
    <property type="entry name" value="Ribosomal_protein_S1-like"/>
</dbReference>
<dbReference type="PROSITE" id="PS50126">
    <property type="entry name" value="S1"/>
    <property type="match status" value="5"/>
</dbReference>
<dbReference type="Pfam" id="PF00575">
    <property type="entry name" value="S1"/>
    <property type="match status" value="4"/>
</dbReference>
<dbReference type="EMBL" id="BJVY01000002">
    <property type="protein sequence ID" value="GEL68712.1"/>
    <property type="molecule type" value="Genomic_DNA"/>
</dbReference>
<dbReference type="PANTHER" id="PTHR10724:SF7">
    <property type="entry name" value="SMALL RIBOSOMAL SUBUNIT PROTEIN BS1C"/>
    <property type="match status" value="1"/>
</dbReference>
<dbReference type="Gene3D" id="2.40.50.140">
    <property type="entry name" value="Nucleic acid-binding proteins"/>
    <property type="match status" value="5"/>
</dbReference>